<dbReference type="Proteomes" id="UP000887565">
    <property type="component" value="Unplaced"/>
</dbReference>
<dbReference type="Pfam" id="PF15370">
    <property type="entry name" value="NOPCHAP1"/>
    <property type="match status" value="1"/>
</dbReference>
<reference evidence="3" key="1">
    <citation type="submission" date="2022-11" db="UniProtKB">
        <authorList>
            <consortium name="WormBaseParasite"/>
        </authorList>
    </citation>
    <scope>IDENTIFICATION</scope>
</reference>
<dbReference type="InterPro" id="IPR027921">
    <property type="entry name" value="NOPCHAP1"/>
</dbReference>
<dbReference type="AlphaFoldDB" id="A0A915L5Y9"/>
<proteinExistence type="predicted"/>
<feature type="compositionally biased region" description="Polar residues" evidence="1">
    <location>
        <begin position="99"/>
        <end position="108"/>
    </location>
</feature>
<sequence length="143" mass="15741">MRTKQKEKSTYEMPVSSVLRKVKDFLPEIREANNALPSTAISVNEADSIVQLIEKNGMEDATAECSEGQLNMDLALFQYNSDSDSDVSGDASDDDNNSTVPRNPTSEKGCSDLENENLISVLLKNDGESKSQTTKFSLRMPKT</sequence>
<evidence type="ECO:0000256" key="1">
    <source>
        <dbReference type="SAM" id="MobiDB-lite"/>
    </source>
</evidence>
<dbReference type="WBParaSite" id="nRc.2.0.1.t46434-RA">
    <property type="protein sequence ID" value="nRc.2.0.1.t46434-RA"/>
    <property type="gene ID" value="nRc.2.0.1.g46434"/>
</dbReference>
<organism evidence="2 3">
    <name type="scientific">Romanomermis culicivorax</name>
    <name type="common">Nematode worm</name>
    <dbReference type="NCBI Taxonomy" id="13658"/>
    <lineage>
        <taxon>Eukaryota</taxon>
        <taxon>Metazoa</taxon>
        <taxon>Ecdysozoa</taxon>
        <taxon>Nematoda</taxon>
        <taxon>Enoplea</taxon>
        <taxon>Dorylaimia</taxon>
        <taxon>Mermithida</taxon>
        <taxon>Mermithoidea</taxon>
        <taxon>Mermithidae</taxon>
        <taxon>Romanomermis</taxon>
    </lineage>
</organism>
<evidence type="ECO:0000313" key="2">
    <source>
        <dbReference type="Proteomes" id="UP000887565"/>
    </source>
</evidence>
<evidence type="ECO:0000313" key="3">
    <source>
        <dbReference type="WBParaSite" id="nRc.2.0.1.t46434-RA"/>
    </source>
</evidence>
<dbReference type="GO" id="GO:0000492">
    <property type="term" value="P:box C/D snoRNP assembly"/>
    <property type="evidence" value="ECO:0007669"/>
    <property type="project" value="InterPro"/>
</dbReference>
<keyword evidence="2" id="KW-1185">Reference proteome</keyword>
<protein>
    <submittedName>
        <fullName evidence="3">Uncharacterized protein</fullName>
    </submittedName>
</protein>
<feature type="compositionally biased region" description="Acidic residues" evidence="1">
    <location>
        <begin position="83"/>
        <end position="96"/>
    </location>
</feature>
<feature type="region of interest" description="Disordered" evidence="1">
    <location>
        <begin position="81"/>
        <end position="113"/>
    </location>
</feature>
<feature type="region of interest" description="Disordered" evidence="1">
    <location>
        <begin position="124"/>
        <end position="143"/>
    </location>
</feature>
<name>A0A915L5Y9_ROMCU</name>
<accession>A0A915L5Y9</accession>